<dbReference type="EMBL" id="JACBZO010000001">
    <property type="protein sequence ID" value="NYI41880.1"/>
    <property type="molecule type" value="Genomic_DNA"/>
</dbReference>
<comment type="caution">
    <text evidence="1">The sequence shown here is derived from an EMBL/GenBank/DDBJ whole genome shotgun (WGS) entry which is preliminary data.</text>
</comment>
<keyword evidence="2" id="KW-1185">Reference proteome</keyword>
<dbReference type="RefSeq" id="WP_179398077.1">
    <property type="nucleotide sequence ID" value="NZ_BBRC01000013.1"/>
</dbReference>
<sequence length="132" mass="12251">MTAEPLKVPDGAAGAGAGAGAEVFAGAGAGADVFAGAGGGAEVVAGAEVAAGADEALADGLVEVEGEGEGVGEPVAVADGAMVDPTALLPTALIDVPLGLALVAAPTMPAAQPAPSITVDTVVTTATAFRFI</sequence>
<dbReference type="AlphaFoldDB" id="A0A7Z0CKM7"/>
<protein>
    <submittedName>
        <fullName evidence="1">Uncharacterized protein</fullName>
    </submittedName>
</protein>
<organism evidence="1 2">
    <name type="scientific">Demequina lutea</name>
    <dbReference type="NCBI Taxonomy" id="431489"/>
    <lineage>
        <taxon>Bacteria</taxon>
        <taxon>Bacillati</taxon>
        <taxon>Actinomycetota</taxon>
        <taxon>Actinomycetes</taxon>
        <taxon>Micrococcales</taxon>
        <taxon>Demequinaceae</taxon>
        <taxon>Demequina</taxon>
    </lineage>
</organism>
<evidence type="ECO:0000313" key="1">
    <source>
        <dbReference type="EMBL" id="NYI41880.1"/>
    </source>
</evidence>
<gene>
    <name evidence="1" type="ORF">BKA03_001999</name>
</gene>
<dbReference type="Proteomes" id="UP000547973">
    <property type="component" value="Unassembled WGS sequence"/>
</dbReference>
<name>A0A7Z0CKM7_9MICO</name>
<evidence type="ECO:0000313" key="2">
    <source>
        <dbReference type="Proteomes" id="UP000547973"/>
    </source>
</evidence>
<reference evidence="1 2" key="1">
    <citation type="submission" date="2020-07" db="EMBL/GenBank/DDBJ databases">
        <title>Sequencing the genomes of 1000 actinobacteria strains.</title>
        <authorList>
            <person name="Klenk H.-P."/>
        </authorList>
    </citation>
    <scope>NUCLEOTIDE SEQUENCE [LARGE SCALE GENOMIC DNA]</scope>
    <source>
        <strain evidence="1 2">DSM 19970</strain>
    </source>
</reference>
<accession>A0A7Z0CKM7</accession>
<proteinExistence type="predicted"/>